<dbReference type="AlphaFoldDB" id="A0A8B9GC94"/>
<dbReference type="PROSITE" id="PS50878">
    <property type="entry name" value="RT_POL"/>
    <property type="match status" value="1"/>
</dbReference>
<keyword evidence="3" id="KW-1185">Reference proteome</keyword>
<dbReference type="Ensembl" id="ENSACOT00000021692.1">
    <property type="protein sequence ID" value="ENSACOP00000020937.1"/>
    <property type="gene ID" value="ENSACOG00000014393.1"/>
</dbReference>
<evidence type="ECO:0000259" key="1">
    <source>
        <dbReference type="PROSITE" id="PS50878"/>
    </source>
</evidence>
<name>A0A8B9GC94_9PSIT</name>
<dbReference type="Pfam" id="PF00078">
    <property type="entry name" value="RVT_1"/>
    <property type="match status" value="1"/>
</dbReference>
<feature type="domain" description="Reverse transcriptase" evidence="1">
    <location>
        <begin position="1"/>
        <end position="195"/>
    </location>
</feature>
<reference evidence="2" key="2">
    <citation type="submission" date="2025-09" db="UniProtKB">
        <authorList>
            <consortium name="Ensembl"/>
        </authorList>
    </citation>
    <scope>IDENTIFICATION</scope>
</reference>
<sequence>MHMKNNKVFGDSQLGFTKGKSCLTNFVAFYDVATELMDTGRAADIICLDLYKAFDSVPHDILVSKLERHQFDRWTTRWIKNWLDGRTQRVVLSGSVSSWRPVTSGVPQGSVLGPVLFNIFVGDMDSGIECALSKFAEDTKLRSSVHTLEGRNAIQRDLDMLVRWADANLMKFNHDKCEFLNLGRSNPRHRLGKEEIQSSPAEKDSGVLVNEKLNMSQLQCVLTAQKANRILGCIKRSMTSRSREVILPLYSALVRPHLEYCVQFWCPQHKKD</sequence>
<dbReference type="PANTHER" id="PTHR33332">
    <property type="entry name" value="REVERSE TRANSCRIPTASE DOMAIN-CONTAINING PROTEIN"/>
    <property type="match status" value="1"/>
</dbReference>
<protein>
    <recommendedName>
        <fullName evidence="1">Reverse transcriptase domain-containing protein</fullName>
    </recommendedName>
</protein>
<dbReference type="InterPro" id="IPR043502">
    <property type="entry name" value="DNA/RNA_pol_sf"/>
</dbReference>
<evidence type="ECO:0000313" key="3">
    <source>
        <dbReference type="Proteomes" id="UP000694522"/>
    </source>
</evidence>
<dbReference type="Proteomes" id="UP000694522">
    <property type="component" value="Unplaced"/>
</dbReference>
<dbReference type="SUPFAM" id="SSF56672">
    <property type="entry name" value="DNA/RNA polymerases"/>
    <property type="match status" value="1"/>
</dbReference>
<reference evidence="2" key="1">
    <citation type="submission" date="2025-08" db="UniProtKB">
        <authorList>
            <consortium name="Ensembl"/>
        </authorList>
    </citation>
    <scope>IDENTIFICATION</scope>
</reference>
<evidence type="ECO:0000313" key="2">
    <source>
        <dbReference type="Ensembl" id="ENSACOP00000020937.1"/>
    </source>
</evidence>
<organism evidence="2 3">
    <name type="scientific">Amazona collaria</name>
    <name type="common">yellow-billed parrot</name>
    <dbReference type="NCBI Taxonomy" id="241587"/>
    <lineage>
        <taxon>Eukaryota</taxon>
        <taxon>Metazoa</taxon>
        <taxon>Chordata</taxon>
        <taxon>Craniata</taxon>
        <taxon>Vertebrata</taxon>
        <taxon>Euteleostomi</taxon>
        <taxon>Archelosauria</taxon>
        <taxon>Archosauria</taxon>
        <taxon>Dinosauria</taxon>
        <taxon>Saurischia</taxon>
        <taxon>Theropoda</taxon>
        <taxon>Coelurosauria</taxon>
        <taxon>Aves</taxon>
        <taxon>Neognathae</taxon>
        <taxon>Neoaves</taxon>
        <taxon>Telluraves</taxon>
        <taxon>Australaves</taxon>
        <taxon>Psittaciformes</taxon>
        <taxon>Psittacidae</taxon>
        <taxon>Amazona</taxon>
    </lineage>
</organism>
<proteinExistence type="predicted"/>
<dbReference type="PRINTS" id="PR01345">
    <property type="entry name" value="CERVTRCPTASE"/>
</dbReference>
<accession>A0A8B9GC94</accession>
<dbReference type="InterPro" id="IPR000477">
    <property type="entry name" value="RT_dom"/>
</dbReference>